<accession>A0A8S5PMW2</accession>
<evidence type="ECO:0000313" key="1">
    <source>
        <dbReference type="EMBL" id="DAE08210.1"/>
    </source>
</evidence>
<protein>
    <submittedName>
        <fullName evidence="1">Uncharacterized protein</fullName>
    </submittedName>
</protein>
<dbReference type="EMBL" id="BK015465">
    <property type="protein sequence ID" value="DAE08210.1"/>
    <property type="molecule type" value="Genomic_DNA"/>
</dbReference>
<reference evidence="1" key="1">
    <citation type="journal article" date="2021" name="Proc. Natl. Acad. Sci. U.S.A.">
        <title>A Catalog of Tens of Thousands of Viruses from Human Metagenomes Reveals Hidden Associations with Chronic Diseases.</title>
        <authorList>
            <person name="Tisza M.J."/>
            <person name="Buck C.B."/>
        </authorList>
    </citation>
    <scope>NUCLEOTIDE SEQUENCE</scope>
    <source>
        <strain evidence="1">CtXQ014</strain>
    </source>
</reference>
<organism evidence="1">
    <name type="scientific">Siphoviridae sp. ctXQ014</name>
    <dbReference type="NCBI Taxonomy" id="2825542"/>
    <lineage>
        <taxon>Viruses</taxon>
        <taxon>Duplodnaviria</taxon>
        <taxon>Heunggongvirae</taxon>
        <taxon>Uroviricota</taxon>
        <taxon>Caudoviricetes</taxon>
    </lineage>
</organism>
<name>A0A8S5PMW2_9CAUD</name>
<sequence>MKCQLQPASLSGLLFARNQLKEKSKKAIPSSGWRRGKH</sequence>
<proteinExistence type="predicted"/>